<name>A0A810KZB5_9ACTN</name>
<keyword evidence="3" id="KW-1185">Reference proteome</keyword>
<evidence type="ECO:0000313" key="2">
    <source>
        <dbReference type="EMBL" id="BCJ27561.1"/>
    </source>
</evidence>
<reference evidence="2" key="1">
    <citation type="submission" date="2020-08" db="EMBL/GenBank/DDBJ databases">
        <title>Whole genome shotgun sequence of Actinocatenispora sera NBRC 101916.</title>
        <authorList>
            <person name="Komaki H."/>
            <person name="Tamura T."/>
        </authorList>
    </citation>
    <scope>NUCLEOTIDE SEQUENCE</scope>
    <source>
        <strain evidence="2">NBRC 101916</strain>
    </source>
</reference>
<dbReference type="EMBL" id="AP023354">
    <property type="protein sequence ID" value="BCJ27561.1"/>
    <property type="molecule type" value="Genomic_DNA"/>
</dbReference>
<dbReference type="Proteomes" id="UP000680750">
    <property type="component" value="Chromosome"/>
</dbReference>
<accession>A0A810KZB5</accession>
<protein>
    <submittedName>
        <fullName evidence="2">Uncharacterized protein</fullName>
    </submittedName>
</protein>
<evidence type="ECO:0000313" key="3">
    <source>
        <dbReference type="Proteomes" id="UP000680750"/>
    </source>
</evidence>
<sequence length="106" mass="11491">METVLNLLLIRFGIIVGVVVLAALVLFGIAVALRRHGRDGTLRRHADRARRYAAPAVADAARDLARGRRVGLGTTAARAAGRYLTDRAAGRYLADRNNRSGDGDRR</sequence>
<gene>
    <name evidence="2" type="ORF">Asera_16690</name>
</gene>
<evidence type="ECO:0000256" key="1">
    <source>
        <dbReference type="SAM" id="Phobius"/>
    </source>
</evidence>
<dbReference type="KEGG" id="aser:Asera_16690"/>
<proteinExistence type="predicted"/>
<keyword evidence="1" id="KW-1133">Transmembrane helix</keyword>
<keyword evidence="1" id="KW-0472">Membrane</keyword>
<feature type="transmembrane region" description="Helical" evidence="1">
    <location>
        <begin position="12"/>
        <end position="33"/>
    </location>
</feature>
<dbReference type="AlphaFoldDB" id="A0A810KZB5"/>
<dbReference type="RefSeq" id="WP_030449826.1">
    <property type="nucleotide sequence ID" value="NZ_AP023354.1"/>
</dbReference>
<keyword evidence="1" id="KW-0812">Transmembrane</keyword>
<organism evidence="2 3">
    <name type="scientific">Actinocatenispora sera</name>
    <dbReference type="NCBI Taxonomy" id="390989"/>
    <lineage>
        <taxon>Bacteria</taxon>
        <taxon>Bacillati</taxon>
        <taxon>Actinomycetota</taxon>
        <taxon>Actinomycetes</taxon>
        <taxon>Micromonosporales</taxon>
        <taxon>Micromonosporaceae</taxon>
        <taxon>Actinocatenispora</taxon>
    </lineage>
</organism>